<organism evidence="12 13">
    <name type="scientific">Paenisporosarcina cavernae</name>
    <dbReference type="NCBI Taxonomy" id="2320858"/>
    <lineage>
        <taxon>Bacteria</taxon>
        <taxon>Bacillati</taxon>
        <taxon>Bacillota</taxon>
        <taxon>Bacilli</taxon>
        <taxon>Bacillales</taxon>
        <taxon>Caryophanaceae</taxon>
        <taxon>Paenisporosarcina</taxon>
    </lineage>
</organism>
<feature type="active site" evidence="9">
    <location>
        <position position="132"/>
    </location>
</feature>
<keyword evidence="6 9" id="KW-0378">Hydrolase</keyword>
<evidence type="ECO:0000256" key="5">
    <source>
        <dbReference type="ARBA" id="ARBA00022750"/>
    </source>
</evidence>
<protein>
    <recommendedName>
        <fullName evidence="9">Lipoprotein signal peptidase</fullName>
        <ecNumber evidence="9">3.4.23.36</ecNumber>
    </recommendedName>
    <alternativeName>
        <fullName evidence="9">Prolipoprotein signal peptidase</fullName>
    </alternativeName>
    <alternativeName>
        <fullName evidence="9">Signal peptidase II</fullName>
        <shortName evidence="9">SPase II</shortName>
    </alternativeName>
</protein>
<feature type="transmembrane region" description="Helical" evidence="9">
    <location>
        <begin position="126"/>
        <end position="148"/>
    </location>
</feature>
<dbReference type="GO" id="GO:0004190">
    <property type="term" value="F:aspartic-type endopeptidase activity"/>
    <property type="evidence" value="ECO:0007669"/>
    <property type="project" value="UniProtKB-UniRule"/>
</dbReference>
<dbReference type="PRINTS" id="PR00781">
    <property type="entry name" value="LIPOSIGPTASE"/>
</dbReference>
<evidence type="ECO:0000256" key="3">
    <source>
        <dbReference type="ARBA" id="ARBA00022670"/>
    </source>
</evidence>
<dbReference type="GO" id="GO:0005886">
    <property type="term" value="C:plasma membrane"/>
    <property type="evidence" value="ECO:0007669"/>
    <property type="project" value="UniProtKB-SubCell"/>
</dbReference>
<dbReference type="InterPro" id="IPR001872">
    <property type="entry name" value="Peptidase_A8"/>
</dbReference>
<dbReference type="PANTHER" id="PTHR33695:SF1">
    <property type="entry name" value="LIPOPROTEIN SIGNAL PEPTIDASE"/>
    <property type="match status" value="1"/>
</dbReference>
<dbReference type="HAMAP" id="MF_00161">
    <property type="entry name" value="LspA"/>
    <property type="match status" value="1"/>
</dbReference>
<evidence type="ECO:0000256" key="2">
    <source>
        <dbReference type="ARBA" id="ARBA00022475"/>
    </source>
</evidence>
<comment type="catalytic activity">
    <reaction evidence="9 10">
        <text>Release of signal peptides from bacterial membrane prolipoproteins. Hydrolyzes -Xaa-Yaa-Zaa-|-(S,diacylglyceryl)Cys-, in which Xaa is hydrophobic (preferably Leu), and Yaa (Ala or Ser) and Zaa (Gly or Ala) have small, neutral side chains.</text>
        <dbReference type="EC" id="3.4.23.36"/>
    </reaction>
</comment>
<evidence type="ECO:0000256" key="6">
    <source>
        <dbReference type="ARBA" id="ARBA00022801"/>
    </source>
</evidence>
<evidence type="ECO:0000256" key="7">
    <source>
        <dbReference type="ARBA" id="ARBA00022989"/>
    </source>
</evidence>
<comment type="similarity">
    <text evidence="1 9 11">Belongs to the peptidase A8 family.</text>
</comment>
<feature type="transmembrane region" description="Helical" evidence="9">
    <location>
        <begin position="88"/>
        <end position="106"/>
    </location>
</feature>
<dbReference type="EMBL" id="CP032418">
    <property type="protein sequence ID" value="AYC29177.1"/>
    <property type="molecule type" value="Genomic_DNA"/>
</dbReference>
<dbReference type="UniPathway" id="UPA00665"/>
<keyword evidence="4 9" id="KW-0812">Transmembrane</keyword>
<comment type="subcellular location">
    <subcellularLocation>
        <location evidence="9">Cell membrane</location>
        <topology evidence="9">Multi-pass membrane protein</topology>
    </subcellularLocation>
</comment>
<keyword evidence="2 9" id="KW-1003">Cell membrane</keyword>
<evidence type="ECO:0000256" key="10">
    <source>
        <dbReference type="RuleBase" id="RU000594"/>
    </source>
</evidence>
<dbReference type="NCBIfam" id="TIGR00077">
    <property type="entry name" value="lspA"/>
    <property type="match status" value="1"/>
</dbReference>
<dbReference type="Proteomes" id="UP000265725">
    <property type="component" value="Chromosome"/>
</dbReference>
<name>A0A385YTD6_9BACL</name>
<dbReference type="EC" id="3.4.23.36" evidence="9"/>
<dbReference type="PROSITE" id="PS00855">
    <property type="entry name" value="SPASE_II"/>
    <property type="match status" value="1"/>
</dbReference>
<evidence type="ECO:0000256" key="9">
    <source>
        <dbReference type="HAMAP-Rule" id="MF_00161"/>
    </source>
</evidence>
<dbReference type="RefSeq" id="WP_119882917.1">
    <property type="nucleotide sequence ID" value="NZ_CP032418.1"/>
</dbReference>
<evidence type="ECO:0000256" key="4">
    <source>
        <dbReference type="ARBA" id="ARBA00022692"/>
    </source>
</evidence>
<accession>A0A385YTD6</accession>
<evidence type="ECO:0000313" key="12">
    <source>
        <dbReference type="EMBL" id="AYC29177.1"/>
    </source>
</evidence>
<evidence type="ECO:0000256" key="11">
    <source>
        <dbReference type="RuleBase" id="RU004181"/>
    </source>
</evidence>
<evidence type="ECO:0000256" key="1">
    <source>
        <dbReference type="ARBA" id="ARBA00006139"/>
    </source>
</evidence>
<dbReference type="Pfam" id="PF01252">
    <property type="entry name" value="Peptidase_A8"/>
    <property type="match status" value="1"/>
</dbReference>
<comment type="caution">
    <text evidence="9">Lacks conserved residue(s) required for the propagation of feature annotation.</text>
</comment>
<keyword evidence="3 9" id="KW-0645">Protease</keyword>
<dbReference type="AlphaFoldDB" id="A0A385YTD6"/>
<proteinExistence type="inferred from homology"/>
<dbReference type="PANTHER" id="PTHR33695">
    <property type="entry name" value="LIPOPROTEIN SIGNAL PEPTIDASE"/>
    <property type="match status" value="1"/>
</dbReference>
<dbReference type="GO" id="GO:0006508">
    <property type="term" value="P:proteolysis"/>
    <property type="evidence" value="ECO:0007669"/>
    <property type="project" value="UniProtKB-KW"/>
</dbReference>
<evidence type="ECO:0000313" key="13">
    <source>
        <dbReference type="Proteomes" id="UP000265725"/>
    </source>
</evidence>
<feature type="transmembrane region" description="Helical" evidence="9">
    <location>
        <begin position="58"/>
        <end position="76"/>
    </location>
</feature>
<reference evidence="13" key="1">
    <citation type="submission" date="2018-09" db="EMBL/GenBank/DDBJ databases">
        <authorList>
            <person name="Zhu H."/>
        </authorList>
    </citation>
    <scope>NUCLEOTIDE SEQUENCE [LARGE SCALE GENOMIC DNA]</scope>
    <source>
        <strain evidence="13">K2R23-3</strain>
    </source>
</reference>
<dbReference type="OrthoDB" id="9810259at2"/>
<comment type="pathway">
    <text evidence="9">Protein modification; lipoprotein biosynthesis (signal peptide cleavage).</text>
</comment>
<sequence>MKRYFLLAAVVIFLDQWTKYLVVQKMELGERIAIWDPTLALLSHRNKGAAWGMLQGQFAIFAVITVIVIAGILYFYFTEAKNKPMLQISLMVVLGGAIGNFIDRIVRGEVVDFVDVLVPIIHYDFPIFNVADAALTIGVILLIIGLWLEEKKTKVQQKVSDENA</sequence>
<keyword evidence="12" id="KW-0449">Lipoprotein</keyword>
<comment type="function">
    <text evidence="9 10">This protein specifically catalyzes the removal of signal peptides from prolipoproteins.</text>
</comment>
<feature type="active site" evidence="9">
    <location>
        <position position="112"/>
    </location>
</feature>
<keyword evidence="7 9" id="KW-1133">Transmembrane helix</keyword>
<keyword evidence="5 9" id="KW-0064">Aspartyl protease</keyword>
<evidence type="ECO:0000256" key="8">
    <source>
        <dbReference type="ARBA" id="ARBA00023136"/>
    </source>
</evidence>
<keyword evidence="8 9" id="KW-0472">Membrane</keyword>
<dbReference type="KEGG" id="paek:D3873_04515"/>
<gene>
    <name evidence="9" type="primary">lspA</name>
    <name evidence="12" type="ORF">D3873_04515</name>
</gene>
<keyword evidence="13" id="KW-1185">Reference proteome</keyword>